<proteinExistence type="predicted"/>
<reference evidence="1" key="1">
    <citation type="submission" date="2023-02" db="EMBL/GenBank/DDBJ databases">
        <title>Tahibacter soli sp. nov. isolated from soil.</title>
        <authorList>
            <person name="Baek J.H."/>
            <person name="Lee J.K."/>
            <person name="Choi D.G."/>
            <person name="Jeon C.O."/>
        </authorList>
    </citation>
    <scope>NUCLEOTIDE SEQUENCE</scope>
    <source>
        <strain evidence="1">BL</strain>
    </source>
</reference>
<gene>
    <name evidence="1" type="ORF">OD750_009515</name>
</gene>
<sequence>MTTIAIFGIGARRLPVGMFMDFQARAAALGEWTQVLFEPSLR</sequence>
<accession>A0A9X3YJN3</accession>
<name>A0A9X3YJN3_9GAMM</name>
<dbReference type="RefSeq" id="WP_263544883.1">
    <property type="nucleotide sequence ID" value="NZ_JAOVZO020000014.1"/>
</dbReference>
<protein>
    <submittedName>
        <fullName evidence="1">Uncharacterized protein</fullName>
    </submittedName>
</protein>
<organism evidence="1 2">
    <name type="scientific">Tahibacter soli</name>
    <dbReference type="NCBI Taxonomy" id="2983605"/>
    <lineage>
        <taxon>Bacteria</taxon>
        <taxon>Pseudomonadati</taxon>
        <taxon>Pseudomonadota</taxon>
        <taxon>Gammaproteobacteria</taxon>
        <taxon>Lysobacterales</taxon>
        <taxon>Rhodanobacteraceae</taxon>
        <taxon>Tahibacter</taxon>
    </lineage>
</organism>
<comment type="caution">
    <text evidence="1">The sequence shown here is derived from an EMBL/GenBank/DDBJ whole genome shotgun (WGS) entry which is preliminary data.</text>
</comment>
<evidence type="ECO:0000313" key="2">
    <source>
        <dbReference type="Proteomes" id="UP001139971"/>
    </source>
</evidence>
<evidence type="ECO:0000313" key="1">
    <source>
        <dbReference type="EMBL" id="MDC8012784.1"/>
    </source>
</evidence>
<dbReference type="EMBL" id="JAOVZO020000014">
    <property type="protein sequence ID" value="MDC8012784.1"/>
    <property type="molecule type" value="Genomic_DNA"/>
</dbReference>
<keyword evidence="2" id="KW-1185">Reference proteome</keyword>
<dbReference type="Proteomes" id="UP001139971">
    <property type="component" value="Unassembled WGS sequence"/>
</dbReference>
<dbReference type="AlphaFoldDB" id="A0A9X3YJN3"/>